<proteinExistence type="predicted"/>
<dbReference type="CDD" id="cd08026">
    <property type="entry name" value="DUF326"/>
    <property type="match status" value="1"/>
</dbReference>
<reference evidence="1 2" key="1">
    <citation type="submission" date="2019-10" db="EMBL/GenBank/DDBJ databases">
        <title>Complete genome sequences for adaption low water activity.</title>
        <authorList>
            <person name="Zhao L."/>
            <person name="Zhong J."/>
        </authorList>
    </citation>
    <scope>NUCLEOTIDE SEQUENCE [LARGE SCALE GENOMIC DNA]</scope>
    <source>
        <strain evidence="1 2">FDU301</strain>
    </source>
</reference>
<dbReference type="AlphaFoldDB" id="A0A6M6DSV1"/>
<organism evidence="1 2">
    <name type="scientific">Priestia megaterium</name>
    <name type="common">Bacillus megaterium</name>
    <dbReference type="NCBI Taxonomy" id="1404"/>
    <lineage>
        <taxon>Bacteria</taxon>
        <taxon>Bacillati</taxon>
        <taxon>Bacillota</taxon>
        <taxon>Bacilli</taxon>
        <taxon>Bacillales</taxon>
        <taxon>Bacillaceae</taxon>
        <taxon>Priestia</taxon>
    </lineage>
</organism>
<dbReference type="Proteomes" id="UP000501076">
    <property type="component" value="Chromosome"/>
</dbReference>
<protein>
    <submittedName>
        <fullName evidence="1">Four-helix bundle copper-binding protein</fullName>
    </submittedName>
</protein>
<gene>
    <name evidence="1" type="ORF">FDZ14_09735</name>
</gene>
<dbReference type="PANTHER" id="PTHR37310">
    <property type="entry name" value="CYTOPLASMIC PROTEIN-RELATED"/>
    <property type="match status" value="1"/>
</dbReference>
<dbReference type="InterPro" id="IPR005560">
    <property type="entry name" value="Csp_YhjQ"/>
</dbReference>
<dbReference type="RefSeq" id="WP_045290877.1">
    <property type="nucleotide sequence ID" value="NZ_CM125446.1"/>
</dbReference>
<evidence type="ECO:0000313" key="2">
    <source>
        <dbReference type="Proteomes" id="UP000501076"/>
    </source>
</evidence>
<dbReference type="EMBL" id="CP045272">
    <property type="protein sequence ID" value="QJX76454.1"/>
    <property type="molecule type" value="Genomic_DNA"/>
</dbReference>
<name>A0A6M6DSV1_PRIMG</name>
<dbReference type="InterPro" id="IPR044543">
    <property type="entry name" value="YHJQ-like"/>
</dbReference>
<dbReference type="PANTHER" id="PTHR37310:SF1">
    <property type="entry name" value="CYTOPLASMIC PROTEIN"/>
    <property type="match status" value="1"/>
</dbReference>
<dbReference type="Pfam" id="PF03860">
    <property type="entry name" value="Csp"/>
    <property type="match status" value="1"/>
</dbReference>
<evidence type="ECO:0000313" key="1">
    <source>
        <dbReference type="EMBL" id="QJX76454.1"/>
    </source>
</evidence>
<dbReference type="Gene3D" id="1.20.1270.360">
    <property type="match status" value="1"/>
</dbReference>
<sequence length="109" mass="12180">MSNENYQTVIQTLHECMSACNQCFDACLKEENVGMMVDCIRFDRECADICGYLEQALERGTPFVAELAGVCAEICEKCGNECKKHDHDHCQKCAEACLKCADECRKLAA</sequence>
<accession>A0A6M6DSV1</accession>